<name>Q2Z151_9CAUD</name>
<evidence type="ECO:0000313" key="2">
    <source>
        <dbReference type="EMBL" id="CAG27124.1"/>
    </source>
</evidence>
<reference evidence="2 3" key="3">
    <citation type="journal article" date="2004" name="Bioinformatics">
        <title>PHIRE, a deterministic approach to reveal regulatory elements in bacteriophage genomes.</title>
        <authorList>
            <person name="Lavigne R."/>
            <person name="Sun W.D."/>
            <person name="Volckaert G."/>
        </authorList>
    </citation>
    <scope>NUCLEOTIDE SEQUENCE [LARGE SCALE GENOMIC DNA]</scope>
</reference>
<dbReference type="Proteomes" id="UP000001239">
    <property type="component" value="Segment"/>
</dbReference>
<sequence>MRILWTSDHHTLHQTTPTTHVLGNMSTFYFKDHDLNNIDLSIFGGDLTERMVEAPNPDFIKLKEWAKVYLNACDKAHTAVLVLEGTHSHDRGQPKHLETLAPEGMDFRYVDALSIQYYPQFNNLSILCVPDNMGTLTPDEIWDKTVALLNEHKLKQVDLIVFHGAWEHQLPVQVRHKAHQLARWETIVKYFILSGHIHVPSEVGKMRCSGSFDRTAHGEEHPKGGYLVELDLEKETATSTFQENKNALPYLTLKVKEDITTEQLVLDLQQFIRRKKLPYHSQIRVMGGAADIVKPVIRIFEKEFPYFGFKAENAKAKEQHVQDDLFNNQTYDYPQLTKKNLASALLPECQGVFEKEGISDEEALKVLEEFL</sequence>
<dbReference type="InterPro" id="IPR004843">
    <property type="entry name" value="Calcineurin-like_PHP"/>
</dbReference>
<keyword evidence="3" id="KW-1185">Reference proteome</keyword>
<reference evidence="2 3" key="1">
    <citation type="journal article" date="2002" name="Genetika">
        <title>Phenogenetic characterization of a group of giant Phi KZ-like bacteriophages of Pseudomonas aeruginosa].</title>
        <authorList>
            <person name="Burkal'tseva M.V."/>
            <person name="Krylov V.N."/>
            <person name="Pleteneva E.A."/>
            <person name="Shaburova O.V."/>
            <person name="Krylov S.V."/>
            <person name="Volckaert G."/>
            <person name="Sykilinda N.N."/>
            <person name="Kurochkina L.P."/>
            <person name="Mesyanzhinov V.V."/>
        </authorList>
    </citation>
    <scope>NUCLEOTIDE SEQUENCE [LARGE SCALE GENOMIC DNA]</scope>
</reference>
<dbReference type="RefSeq" id="YP_418063.1">
    <property type="nucleotide sequence ID" value="NC_007623.1"/>
</dbReference>
<dbReference type="Pfam" id="PF00149">
    <property type="entry name" value="Metallophos"/>
    <property type="match status" value="1"/>
</dbReference>
<evidence type="ECO:0000313" key="3">
    <source>
        <dbReference type="Proteomes" id="UP000001239"/>
    </source>
</evidence>
<organism evidence="2 3">
    <name type="scientific">Pseudomonas phage EL</name>
    <dbReference type="NCBI Taxonomy" id="273133"/>
    <lineage>
        <taxon>Viruses</taxon>
        <taxon>Duplodnaviria</taxon>
        <taxon>Heunggongvirae</taxon>
        <taxon>Uroviricota</taxon>
        <taxon>Caudoviricetes</taxon>
        <taxon>Chimalliviridae</taxon>
        <taxon>Elvirus</taxon>
        <taxon>Elvirus EL</taxon>
    </lineage>
</organism>
<reference evidence="2 3" key="4">
    <citation type="journal article" date="2005" name="J. Mol. Biol.">
        <title>Genome comparison of Pseudomonas aeruginosa large phages.</title>
        <authorList>
            <person name="Hertveldt K."/>
            <person name="Lavigne R."/>
            <person name="Pleteneva E."/>
            <person name="Sernova N."/>
            <person name="Kurochkina L."/>
            <person name="Korchevskii R."/>
            <person name="Robben J."/>
            <person name="Mesyanzhinov V."/>
            <person name="Krylov V.N."/>
            <person name="Volckaert G."/>
        </authorList>
    </citation>
    <scope>NUCLEOTIDE SEQUENCE</scope>
</reference>
<feature type="domain" description="Calcineurin-like phosphoesterase" evidence="1">
    <location>
        <begin position="1"/>
        <end position="200"/>
    </location>
</feature>
<reference evidence="2 3" key="2">
    <citation type="journal article" date="2003" name="Res. Microbiol.">
        <title>Myoviridae bacteriophages of Pseudomonas aeruginosa: a long and complex evolutionary pathway.</title>
        <authorList>
            <person name="Krylov V.N."/>
            <person name="Pleteneva E.A."/>
            <person name="Bourkalsteva M.V."/>
            <person name="Shaburova O.V."/>
            <person name="Volckaert G."/>
            <person name="Sykilinda N.N."/>
            <person name="Kurochkina L.P."/>
            <person name="Mesyanzhinov V.V."/>
        </authorList>
    </citation>
    <scope>NUCLEOTIDE SEQUENCE [LARGE SCALE GENOMIC DNA]</scope>
</reference>
<dbReference type="OrthoDB" id="5080at10239"/>
<proteinExistence type="predicted"/>
<dbReference type="GO" id="GO:0016787">
    <property type="term" value="F:hydrolase activity"/>
    <property type="evidence" value="ECO:0007669"/>
    <property type="project" value="InterPro"/>
</dbReference>
<protein>
    <recommendedName>
        <fullName evidence="1">Calcineurin-like phosphoesterase domain-containing protein</fullName>
    </recommendedName>
</protein>
<dbReference type="Gene3D" id="3.60.21.10">
    <property type="match status" value="1"/>
</dbReference>
<accession>Q2Z151</accession>
<dbReference type="KEGG" id="vg:5176613"/>
<dbReference type="GeneID" id="5176613"/>
<dbReference type="EMBL" id="AJ697969">
    <property type="protein sequence ID" value="CAG27124.1"/>
    <property type="molecule type" value="Genomic_DNA"/>
</dbReference>
<dbReference type="InterPro" id="IPR029052">
    <property type="entry name" value="Metallo-depent_PP-like"/>
</dbReference>
<dbReference type="SUPFAM" id="SSF56300">
    <property type="entry name" value="Metallo-dependent phosphatases"/>
    <property type="match status" value="1"/>
</dbReference>
<evidence type="ECO:0000259" key="1">
    <source>
        <dbReference type="Pfam" id="PF00149"/>
    </source>
</evidence>